<dbReference type="InterPro" id="IPR010434">
    <property type="entry name" value="DUF1033"/>
</dbReference>
<accession>A0ABU8HHN0</accession>
<sequence length="108" mass="13051">MSVWHVYETRGEYEPWWFFEGWESSISKESTFISKENAMDYFIQRIEALKRHNPNVKAKSYSTIAFWKKEEKIFCEACDEDLQLYTGLILMYGDKVYKWNDEEVKPVL</sequence>
<evidence type="ECO:0000313" key="1">
    <source>
        <dbReference type="EMBL" id="MEI5908889.1"/>
    </source>
</evidence>
<dbReference type="RefSeq" id="WP_336588334.1">
    <property type="nucleotide sequence ID" value="NZ_JBBAXC010000017.1"/>
</dbReference>
<gene>
    <name evidence="1" type="ORF">WAK64_17710</name>
</gene>
<organism evidence="1 2">
    <name type="scientific">Bacillus spongiae</name>
    <dbReference type="NCBI Taxonomy" id="2683610"/>
    <lineage>
        <taxon>Bacteria</taxon>
        <taxon>Bacillati</taxon>
        <taxon>Bacillota</taxon>
        <taxon>Bacilli</taxon>
        <taxon>Bacillales</taxon>
        <taxon>Bacillaceae</taxon>
        <taxon>Bacillus</taxon>
    </lineage>
</organism>
<proteinExistence type="predicted"/>
<reference evidence="1 2" key="1">
    <citation type="journal article" date="2018" name="J. Microbiol.">
        <title>Bacillus spongiae sp. nov., isolated from sponge of Jeju Island.</title>
        <authorList>
            <person name="Lee G.E."/>
            <person name="Im W.T."/>
            <person name="Park J.S."/>
        </authorList>
    </citation>
    <scope>NUCLEOTIDE SEQUENCE [LARGE SCALE GENOMIC DNA]</scope>
    <source>
        <strain evidence="1 2">135PIL107-10</strain>
    </source>
</reference>
<evidence type="ECO:0000313" key="2">
    <source>
        <dbReference type="Proteomes" id="UP001312865"/>
    </source>
</evidence>
<dbReference type="Proteomes" id="UP001312865">
    <property type="component" value="Unassembled WGS sequence"/>
</dbReference>
<name>A0ABU8HHN0_9BACI</name>
<dbReference type="EMBL" id="JBBAXC010000017">
    <property type="protein sequence ID" value="MEI5908889.1"/>
    <property type="molecule type" value="Genomic_DNA"/>
</dbReference>
<protein>
    <submittedName>
        <fullName evidence="1">DUF1033 family protein</fullName>
    </submittedName>
</protein>
<keyword evidence="2" id="KW-1185">Reference proteome</keyword>
<dbReference type="Pfam" id="PF06279">
    <property type="entry name" value="DUF1033"/>
    <property type="match status" value="1"/>
</dbReference>
<comment type="caution">
    <text evidence="1">The sequence shown here is derived from an EMBL/GenBank/DDBJ whole genome shotgun (WGS) entry which is preliminary data.</text>
</comment>